<evidence type="ECO:0000313" key="2">
    <source>
        <dbReference type="Proteomes" id="UP000230423"/>
    </source>
</evidence>
<dbReference type="OrthoDB" id="5862419at2759"/>
<gene>
    <name evidence="1" type="ORF">TELCIR_02351</name>
</gene>
<dbReference type="Pfam" id="PF02995">
    <property type="entry name" value="DUF229"/>
    <property type="match status" value="1"/>
</dbReference>
<protein>
    <submittedName>
        <fullName evidence="1">Uncharacterized protein</fullName>
    </submittedName>
</protein>
<accession>A0A2G9V1G4</accession>
<organism evidence="1 2">
    <name type="scientific">Teladorsagia circumcincta</name>
    <name type="common">Brown stomach worm</name>
    <name type="synonym">Ostertagia circumcincta</name>
    <dbReference type="NCBI Taxonomy" id="45464"/>
    <lineage>
        <taxon>Eukaryota</taxon>
        <taxon>Metazoa</taxon>
        <taxon>Ecdysozoa</taxon>
        <taxon>Nematoda</taxon>
        <taxon>Chromadorea</taxon>
        <taxon>Rhabditida</taxon>
        <taxon>Rhabditina</taxon>
        <taxon>Rhabditomorpha</taxon>
        <taxon>Strongyloidea</taxon>
        <taxon>Trichostrongylidae</taxon>
        <taxon>Teladorsagia</taxon>
    </lineage>
</organism>
<dbReference type="GO" id="GO:0005615">
    <property type="term" value="C:extracellular space"/>
    <property type="evidence" value="ECO:0007669"/>
    <property type="project" value="TreeGrafter"/>
</dbReference>
<dbReference type="EMBL" id="KZ345124">
    <property type="protein sequence ID" value="PIO75600.1"/>
    <property type="molecule type" value="Genomic_DNA"/>
</dbReference>
<dbReference type="Proteomes" id="UP000230423">
    <property type="component" value="Unassembled WGS sequence"/>
</dbReference>
<proteinExistence type="predicted"/>
<keyword evidence="2" id="KW-1185">Reference proteome</keyword>
<name>A0A2G9V1G4_TELCI</name>
<dbReference type="PANTHER" id="PTHR10974:SF75">
    <property type="entry name" value="SULFATASE DOMAIN-CONTAINING PROTEIN"/>
    <property type="match status" value="1"/>
</dbReference>
<dbReference type="AlphaFoldDB" id="A0A2G9V1G4"/>
<evidence type="ECO:0000313" key="1">
    <source>
        <dbReference type="EMBL" id="PIO75600.1"/>
    </source>
</evidence>
<reference evidence="1 2" key="1">
    <citation type="submission" date="2015-09" db="EMBL/GenBank/DDBJ databases">
        <title>Draft genome of the parasitic nematode Teladorsagia circumcincta isolate WARC Sus (inbred).</title>
        <authorList>
            <person name="Mitreva M."/>
        </authorList>
    </citation>
    <scope>NUCLEOTIDE SEQUENCE [LARGE SCALE GENOMIC DNA]</scope>
    <source>
        <strain evidence="1 2">S</strain>
    </source>
</reference>
<dbReference type="InterPro" id="IPR004245">
    <property type="entry name" value="DUF229"/>
</dbReference>
<sequence length="306" mass="35179">MTHDDTASLYKADTDLYEFFLKNKNALNNSFIFIMADHGPRIGEVQRESNGGSCGHGWAKRQLIIEYAADPSDNEDDEAYTYFGLREQNNPLLYIVVPKHLRKSGMHEQLLENSGELVTPHDLHSTLKDILYFQPESTFTDLKYKRFDSNPYGSSLLRKFESGVRRSCKTLPIPFQYCICQYEKKIITDKRKLAVLGNYSVARLVSTLDSHEVLDECQPIALSEVLLAEEYLLPDRNFLGTSIHLYYVVFTVALPAEGKFEVFIREDENGDLYLDPLTFLRIDRIYHKTSCIDIDKLFGLCTCKRA</sequence>
<dbReference type="PANTHER" id="PTHR10974">
    <property type="entry name" value="FI08016P-RELATED"/>
    <property type="match status" value="1"/>
</dbReference>